<evidence type="ECO:0000313" key="2">
    <source>
        <dbReference type="Proteomes" id="UP001345963"/>
    </source>
</evidence>
<feature type="non-terminal residue" evidence="1">
    <location>
        <position position="1"/>
    </location>
</feature>
<comment type="caution">
    <text evidence="1">The sequence shown here is derived from an EMBL/GenBank/DDBJ whole genome shotgun (WGS) entry which is preliminary data.</text>
</comment>
<dbReference type="EMBL" id="JAHUTI010082302">
    <property type="protein sequence ID" value="MED6259139.1"/>
    <property type="molecule type" value="Genomic_DNA"/>
</dbReference>
<name>A0ABU7CBF3_9TELE</name>
<proteinExistence type="predicted"/>
<organism evidence="1 2">
    <name type="scientific">Ataeniobius toweri</name>
    <dbReference type="NCBI Taxonomy" id="208326"/>
    <lineage>
        <taxon>Eukaryota</taxon>
        <taxon>Metazoa</taxon>
        <taxon>Chordata</taxon>
        <taxon>Craniata</taxon>
        <taxon>Vertebrata</taxon>
        <taxon>Euteleostomi</taxon>
        <taxon>Actinopterygii</taxon>
        <taxon>Neopterygii</taxon>
        <taxon>Teleostei</taxon>
        <taxon>Neoteleostei</taxon>
        <taxon>Acanthomorphata</taxon>
        <taxon>Ovalentaria</taxon>
        <taxon>Atherinomorphae</taxon>
        <taxon>Cyprinodontiformes</taxon>
        <taxon>Goodeidae</taxon>
        <taxon>Ataeniobius</taxon>
    </lineage>
</organism>
<protein>
    <submittedName>
        <fullName evidence="1">Uncharacterized protein</fullName>
    </submittedName>
</protein>
<sequence length="101" mass="11381">ICCFSYSQMRQLRRWLDMEREDCLPHSVRTIKMSPIRLGKPNYSYNLRALSLTLALYANPSFIPFTLDWAFDGVGIVLRGGFIHAGCACVVPAASGEIRIN</sequence>
<dbReference type="Proteomes" id="UP001345963">
    <property type="component" value="Unassembled WGS sequence"/>
</dbReference>
<keyword evidence="2" id="KW-1185">Reference proteome</keyword>
<accession>A0ABU7CBF3</accession>
<evidence type="ECO:0000313" key="1">
    <source>
        <dbReference type="EMBL" id="MED6259139.1"/>
    </source>
</evidence>
<gene>
    <name evidence="1" type="ORF">ATANTOWER_017547</name>
</gene>
<reference evidence="1 2" key="1">
    <citation type="submission" date="2021-07" db="EMBL/GenBank/DDBJ databases">
        <authorList>
            <person name="Palmer J.M."/>
        </authorList>
    </citation>
    <scope>NUCLEOTIDE SEQUENCE [LARGE SCALE GENOMIC DNA]</scope>
    <source>
        <strain evidence="1 2">AT_MEX2019</strain>
        <tissue evidence="1">Muscle</tissue>
    </source>
</reference>